<evidence type="ECO:0000313" key="2">
    <source>
        <dbReference type="EMBL" id="HBP31617.1"/>
    </source>
</evidence>
<evidence type="ECO:0000313" key="3">
    <source>
        <dbReference type="Proteomes" id="UP000264036"/>
    </source>
</evidence>
<comment type="caution">
    <text evidence="2">The sequence shown here is derived from an EMBL/GenBank/DDBJ whole genome shotgun (WGS) entry which is preliminary data.</text>
</comment>
<organism evidence="2 3">
    <name type="scientific">Advenella kashmirensis</name>
    <dbReference type="NCBI Taxonomy" id="310575"/>
    <lineage>
        <taxon>Bacteria</taxon>
        <taxon>Pseudomonadati</taxon>
        <taxon>Pseudomonadota</taxon>
        <taxon>Betaproteobacteria</taxon>
        <taxon>Burkholderiales</taxon>
        <taxon>Alcaligenaceae</taxon>
    </lineage>
</organism>
<accession>A0A356LKU8</accession>
<evidence type="ECO:0000256" key="1">
    <source>
        <dbReference type="SAM" id="MobiDB-lite"/>
    </source>
</evidence>
<feature type="region of interest" description="Disordered" evidence="1">
    <location>
        <begin position="82"/>
        <end position="111"/>
    </location>
</feature>
<name>A0A356LKU8_9BURK</name>
<dbReference type="AlphaFoldDB" id="A0A356LKU8"/>
<dbReference type="EMBL" id="DOEK01000040">
    <property type="protein sequence ID" value="HBP31617.1"/>
    <property type="molecule type" value="Genomic_DNA"/>
</dbReference>
<feature type="compositionally biased region" description="Polar residues" evidence="1">
    <location>
        <begin position="90"/>
        <end position="111"/>
    </location>
</feature>
<sequence>MISLRSSGYQHICIDINSKVVHIKLYTTKIPTSSADMRNDKVLPFYKQYGPLVLVRPTGIAYSDCVAPAVLRASDRQMRPARPMKCESVVTKSTQADGTQVTRTRQNCASS</sequence>
<proteinExistence type="predicted"/>
<reference evidence="2 3" key="1">
    <citation type="journal article" date="2018" name="Nat. Biotechnol.">
        <title>A standardized bacterial taxonomy based on genome phylogeny substantially revises the tree of life.</title>
        <authorList>
            <person name="Parks D.H."/>
            <person name="Chuvochina M."/>
            <person name="Waite D.W."/>
            <person name="Rinke C."/>
            <person name="Skarshewski A."/>
            <person name="Chaumeil P.A."/>
            <person name="Hugenholtz P."/>
        </authorList>
    </citation>
    <scope>NUCLEOTIDE SEQUENCE [LARGE SCALE GENOMIC DNA]</scope>
    <source>
        <strain evidence="2">UBA10707</strain>
    </source>
</reference>
<gene>
    <name evidence="2" type="ORF">DD666_19670</name>
</gene>
<protein>
    <submittedName>
        <fullName evidence="2">Uncharacterized protein</fullName>
    </submittedName>
</protein>
<dbReference type="Proteomes" id="UP000264036">
    <property type="component" value="Unassembled WGS sequence"/>
</dbReference>